<proteinExistence type="predicted"/>
<dbReference type="PRINTS" id="PR00019">
    <property type="entry name" value="LEURICHRPT"/>
</dbReference>
<evidence type="ECO:0000313" key="6">
    <source>
        <dbReference type="Proteomes" id="UP000591131"/>
    </source>
</evidence>
<evidence type="ECO:0000256" key="1">
    <source>
        <dbReference type="ARBA" id="ARBA00004496"/>
    </source>
</evidence>
<sequence length="313" mass="35426">AAGTATQLPEDILKVTLATRELKSVVSEDLAHFRNVDTLDLSDNRLSSSEILLELGNLNKLRVLLLSCNGISRLYTEYLSKSVGFLYHYRHAPDDYDDSDSDGSIGLVREDLLPCLEELDLSFNDLHGDVLINVMLGFGISDIQYLVVVYSCRESDFNSGTNYRRDFHLTVFTRLIKLNLAHNCVTSVPAPLGESVYDFAFLTELDLSHNDLVQYQQWRPLEYLPRLEILSLAYNRIRRIDFGDNGLDVERSTGTKDGRFRALKRLDLTGNEINDLERLHGNLLLMLTGPTIRTIVLKGHARAFTSYPLLRGD</sequence>
<keyword evidence="6" id="KW-1185">Reference proteome</keyword>
<protein>
    <submittedName>
        <fullName evidence="5">Uncharacterized protein</fullName>
    </submittedName>
</protein>
<evidence type="ECO:0000256" key="4">
    <source>
        <dbReference type="ARBA" id="ARBA00022737"/>
    </source>
</evidence>
<dbReference type="GO" id="GO:0005634">
    <property type="term" value="C:nucleus"/>
    <property type="evidence" value="ECO:0007669"/>
    <property type="project" value="TreeGrafter"/>
</dbReference>
<dbReference type="Gene3D" id="3.80.10.10">
    <property type="entry name" value="Ribonuclease Inhibitor"/>
    <property type="match status" value="2"/>
</dbReference>
<dbReference type="Pfam" id="PF00560">
    <property type="entry name" value="LRR_1"/>
    <property type="match status" value="1"/>
</dbReference>
<evidence type="ECO:0000256" key="3">
    <source>
        <dbReference type="ARBA" id="ARBA00022614"/>
    </source>
</evidence>
<dbReference type="GO" id="GO:0005737">
    <property type="term" value="C:cytoplasm"/>
    <property type="evidence" value="ECO:0007669"/>
    <property type="project" value="UniProtKB-SubCell"/>
</dbReference>
<dbReference type="PANTHER" id="PTHR22710">
    <property type="entry name" value="X-RAY RADIATION RESISTANCE ASSOCIATED PROTEIN 1 XRRA1"/>
    <property type="match status" value="1"/>
</dbReference>
<dbReference type="EMBL" id="JAAPAO010001984">
    <property type="protein sequence ID" value="KAF4648448.1"/>
    <property type="molecule type" value="Genomic_DNA"/>
</dbReference>
<dbReference type="Pfam" id="PF13516">
    <property type="entry name" value="LRR_6"/>
    <property type="match status" value="3"/>
</dbReference>
<dbReference type="PROSITE" id="PS51450">
    <property type="entry name" value="LRR"/>
    <property type="match status" value="2"/>
</dbReference>
<evidence type="ECO:0000313" key="5">
    <source>
        <dbReference type="EMBL" id="KAF4648448.1"/>
    </source>
</evidence>
<evidence type="ECO:0000256" key="2">
    <source>
        <dbReference type="ARBA" id="ARBA00022490"/>
    </source>
</evidence>
<dbReference type="Proteomes" id="UP000591131">
    <property type="component" value="Unassembled WGS sequence"/>
</dbReference>
<name>A0A7J6KMV4_PERCH</name>
<organism evidence="5 6">
    <name type="scientific">Perkinsus chesapeaki</name>
    <name type="common">Clam parasite</name>
    <name type="synonym">Perkinsus andrewsi</name>
    <dbReference type="NCBI Taxonomy" id="330153"/>
    <lineage>
        <taxon>Eukaryota</taxon>
        <taxon>Sar</taxon>
        <taxon>Alveolata</taxon>
        <taxon>Perkinsozoa</taxon>
        <taxon>Perkinsea</taxon>
        <taxon>Perkinsida</taxon>
        <taxon>Perkinsidae</taxon>
        <taxon>Perkinsus</taxon>
    </lineage>
</organism>
<dbReference type="OrthoDB" id="1055097at2759"/>
<keyword evidence="3" id="KW-0433">Leucine-rich repeat</keyword>
<dbReference type="InterPro" id="IPR032675">
    <property type="entry name" value="LRR_dom_sf"/>
</dbReference>
<dbReference type="SUPFAM" id="SSF52047">
    <property type="entry name" value="RNI-like"/>
    <property type="match status" value="1"/>
</dbReference>
<dbReference type="PANTHER" id="PTHR22710:SF2">
    <property type="entry name" value="X-RAY RADIATION RESISTANCE-ASSOCIATED PROTEIN 1"/>
    <property type="match status" value="1"/>
</dbReference>
<comment type="caution">
    <text evidence="5">The sequence shown here is derived from an EMBL/GenBank/DDBJ whole genome shotgun (WGS) entry which is preliminary data.</text>
</comment>
<feature type="non-terminal residue" evidence="5">
    <location>
        <position position="1"/>
    </location>
</feature>
<keyword evidence="4" id="KW-0677">Repeat</keyword>
<feature type="non-terminal residue" evidence="5">
    <location>
        <position position="313"/>
    </location>
</feature>
<gene>
    <name evidence="5" type="ORF">FOL47_003209</name>
</gene>
<accession>A0A7J6KMV4</accession>
<comment type="subcellular location">
    <subcellularLocation>
        <location evidence="1">Cytoplasm</location>
    </subcellularLocation>
</comment>
<dbReference type="InterPro" id="IPR001611">
    <property type="entry name" value="Leu-rich_rpt"/>
</dbReference>
<dbReference type="AlphaFoldDB" id="A0A7J6KMV4"/>
<keyword evidence="2" id="KW-0963">Cytoplasm</keyword>
<reference evidence="5 6" key="1">
    <citation type="submission" date="2020-04" db="EMBL/GenBank/DDBJ databases">
        <title>Perkinsus chesapeaki whole genome sequence.</title>
        <authorList>
            <person name="Bogema D.R."/>
        </authorList>
    </citation>
    <scope>NUCLEOTIDE SEQUENCE [LARGE SCALE GENOMIC DNA]</scope>
    <source>
        <strain evidence="5">ATCC PRA-425</strain>
    </source>
</reference>